<name>A0A1G7PXR1_9BACT</name>
<dbReference type="OrthoDB" id="9803436at2"/>
<dbReference type="Proteomes" id="UP000199355">
    <property type="component" value="Unassembled WGS sequence"/>
</dbReference>
<keyword evidence="2 3" id="KW-0413">Isomerase</keyword>
<comment type="catalytic activity">
    <reaction evidence="3">
        <text>5-(methylsulfanyl)-alpha-D-ribose 1-phosphate = 5-(methylsulfanyl)-D-ribulose 1-phosphate</text>
        <dbReference type="Rhea" id="RHEA:19989"/>
        <dbReference type="ChEBI" id="CHEBI:58533"/>
        <dbReference type="ChEBI" id="CHEBI:58548"/>
        <dbReference type="EC" id="5.3.1.23"/>
    </reaction>
</comment>
<dbReference type="Gene3D" id="3.40.50.10470">
    <property type="entry name" value="Translation initiation factor eif-2b, domain 2"/>
    <property type="match status" value="1"/>
</dbReference>
<dbReference type="InterPro" id="IPR000649">
    <property type="entry name" value="IF-2B-related"/>
</dbReference>
<dbReference type="SUPFAM" id="SSF100950">
    <property type="entry name" value="NagB/RpiA/CoA transferase-like"/>
    <property type="match status" value="1"/>
</dbReference>
<dbReference type="PANTHER" id="PTHR43475:SF1">
    <property type="entry name" value="METHYLTHIORIBOSE-1-PHOSPHATE ISOMERASE"/>
    <property type="match status" value="1"/>
</dbReference>
<comment type="function">
    <text evidence="3">Catalyzes the interconversion of methylthioribose-1-phosphate (MTR-1-P) into methylthioribulose-1-phosphate (MTRu-1-P).</text>
</comment>
<evidence type="ECO:0000256" key="2">
    <source>
        <dbReference type="ARBA" id="ARBA00023235"/>
    </source>
</evidence>
<keyword evidence="3" id="KW-0486">Methionine biosynthesis</keyword>
<dbReference type="Pfam" id="PF01008">
    <property type="entry name" value="IF-2B"/>
    <property type="match status" value="1"/>
</dbReference>
<keyword evidence="1 3" id="KW-0028">Amino-acid biosynthesis</keyword>
<evidence type="ECO:0000313" key="5">
    <source>
        <dbReference type="Proteomes" id="UP000199355"/>
    </source>
</evidence>
<feature type="active site" description="Proton donor" evidence="3">
    <location>
        <position position="237"/>
    </location>
</feature>
<dbReference type="STRING" id="571438.SAMN05192586_1186"/>
<dbReference type="AlphaFoldDB" id="A0A1G7PXR1"/>
<dbReference type="InterPro" id="IPR027363">
    <property type="entry name" value="M1Pi_N"/>
</dbReference>
<dbReference type="Gene3D" id="1.20.120.420">
    <property type="entry name" value="translation initiation factor eif-2b, domain 1"/>
    <property type="match status" value="1"/>
</dbReference>
<evidence type="ECO:0000256" key="3">
    <source>
        <dbReference type="HAMAP-Rule" id="MF_01678"/>
    </source>
</evidence>
<feature type="binding site" evidence="3">
    <location>
        <position position="196"/>
    </location>
    <ligand>
        <name>substrate</name>
    </ligand>
</feature>
<dbReference type="NCBIfam" id="NF004326">
    <property type="entry name" value="PRK05720.1"/>
    <property type="match status" value="1"/>
</dbReference>
<feature type="site" description="Transition state stabilizer" evidence="3">
    <location>
        <position position="157"/>
    </location>
</feature>
<dbReference type="RefSeq" id="WP_092154786.1">
    <property type="nucleotide sequence ID" value="NZ_FNBX01000018.1"/>
</dbReference>
<dbReference type="PANTHER" id="PTHR43475">
    <property type="entry name" value="METHYLTHIORIBOSE-1-PHOSPHATE ISOMERASE"/>
    <property type="match status" value="1"/>
</dbReference>
<comment type="pathway">
    <text evidence="3">Amino-acid biosynthesis; L-methionine biosynthesis via salvage pathway; L-methionine from S-methyl-5-thio-alpha-D-ribose 1-phosphate: step 1/6.</text>
</comment>
<dbReference type="NCBIfam" id="TIGR00512">
    <property type="entry name" value="salvage_mtnA"/>
    <property type="match status" value="1"/>
</dbReference>
<keyword evidence="5" id="KW-1185">Reference proteome</keyword>
<protein>
    <recommendedName>
        <fullName evidence="3">Methylthioribose-1-phosphate isomerase</fullName>
        <shortName evidence="3">M1Pi</shortName>
        <shortName evidence="3">MTR-1-P isomerase</shortName>
        <ecNumber evidence="3">5.3.1.23</ecNumber>
    </recommendedName>
    <alternativeName>
        <fullName evidence="3">S-methyl-5-thioribose-1-phosphate isomerase</fullName>
    </alternativeName>
</protein>
<dbReference type="InterPro" id="IPR011559">
    <property type="entry name" value="Initiation_fac_2B_a/b/d"/>
</dbReference>
<comment type="similarity">
    <text evidence="3">Belongs to the EIF-2B alpha/beta/delta subunits family. MtnA subfamily.</text>
</comment>
<dbReference type="NCBIfam" id="TIGR00524">
    <property type="entry name" value="eIF-2B_rel"/>
    <property type="match status" value="1"/>
</dbReference>
<sequence length="367" mass="38937">MEAHISFDPALPALRLLDQRLLPEQEAYILCRTPEDVIEALRSMAVRGAPAIGVAAAWGCALALHGLAPGADWPDRLDAALENLAQARPTAVNLRWAVERMRARWRRLGKAANRETLHKAFMDEARRMQEEDVAACKALGRYGAALLKDGDTVLTHCNAGALATAGYGTALGVVRAAVAAGKRIRVIADETRPFLQGARLTAWELHEDNIPVAVACDNACALLMHKGLVQCVVVGADRIAANGDTANKIGTLGVALLARHFGIPFYVAAPLSTIDPATPHGDAIPIEERPAAEVTHMGARRLCPEGVPVYNFAFDVTPAACITGIITEQGVLRPPYGLSIWAACNDTRTNRACDAAAGAVSPAATDD</sequence>
<evidence type="ECO:0000256" key="1">
    <source>
        <dbReference type="ARBA" id="ARBA00022605"/>
    </source>
</evidence>
<dbReference type="HAMAP" id="MF_01678">
    <property type="entry name" value="Salvage_MtnA"/>
    <property type="match status" value="1"/>
</dbReference>
<dbReference type="InterPro" id="IPR005251">
    <property type="entry name" value="IF-M1Pi"/>
</dbReference>
<dbReference type="InterPro" id="IPR042529">
    <property type="entry name" value="IF_2B-like_C"/>
</dbReference>
<dbReference type="FunFam" id="3.40.50.10470:FF:000006">
    <property type="entry name" value="Methylthioribose-1-phosphate isomerase"/>
    <property type="match status" value="1"/>
</dbReference>
<organism evidence="4 5">
    <name type="scientific">Desulfovibrio legallii</name>
    <dbReference type="NCBI Taxonomy" id="571438"/>
    <lineage>
        <taxon>Bacteria</taxon>
        <taxon>Pseudomonadati</taxon>
        <taxon>Thermodesulfobacteriota</taxon>
        <taxon>Desulfovibrionia</taxon>
        <taxon>Desulfovibrionales</taxon>
        <taxon>Desulfovibrionaceae</taxon>
        <taxon>Desulfovibrio</taxon>
    </lineage>
</organism>
<accession>A0A1G7PXR1</accession>
<dbReference type="UniPathway" id="UPA00904">
    <property type="reaction ID" value="UER00874"/>
</dbReference>
<proteinExistence type="inferred from homology"/>
<dbReference type="EMBL" id="FNBX01000018">
    <property type="protein sequence ID" value="SDF91013.1"/>
    <property type="molecule type" value="Genomic_DNA"/>
</dbReference>
<dbReference type="GO" id="GO:0046523">
    <property type="term" value="F:S-methyl-5-thioribose-1-phosphate isomerase activity"/>
    <property type="evidence" value="ECO:0007669"/>
    <property type="project" value="UniProtKB-UniRule"/>
</dbReference>
<gene>
    <name evidence="3" type="primary">mtnA</name>
    <name evidence="4" type="ORF">SAMN05192586_1186</name>
</gene>
<feature type="binding site" evidence="3">
    <location>
        <position position="88"/>
    </location>
    <ligand>
        <name>substrate</name>
    </ligand>
</feature>
<dbReference type="EC" id="5.3.1.23" evidence="3"/>
<reference evidence="5" key="1">
    <citation type="submission" date="2016-10" db="EMBL/GenBank/DDBJ databases">
        <authorList>
            <person name="Varghese N."/>
            <person name="Submissions S."/>
        </authorList>
    </citation>
    <scope>NUCLEOTIDE SEQUENCE [LARGE SCALE GENOMIC DNA]</scope>
    <source>
        <strain evidence="5">KHC7</strain>
    </source>
</reference>
<dbReference type="InterPro" id="IPR037171">
    <property type="entry name" value="NagB/RpiA_transferase-like"/>
</dbReference>
<dbReference type="FunFam" id="1.20.120.420:FF:000003">
    <property type="entry name" value="Methylthioribose-1-phosphate isomerase"/>
    <property type="match status" value="1"/>
</dbReference>
<feature type="binding site" evidence="3">
    <location>
        <begin position="47"/>
        <end position="49"/>
    </location>
    <ligand>
        <name>substrate</name>
    </ligand>
</feature>
<evidence type="ECO:0000313" key="4">
    <source>
        <dbReference type="EMBL" id="SDF91013.1"/>
    </source>
</evidence>
<feature type="binding site" evidence="3">
    <location>
        <begin position="247"/>
        <end position="248"/>
    </location>
    <ligand>
        <name>substrate</name>
    </ligand>
</feature>
<dbReference type="GO" id="GO:0019509">
    <property type="term" value="P:L-methionine salvage from methylthioadenosine"/>
    <property type="evidence" value="ECO:0007669"/>
    <property type="project" value="UniProtKB-UniRule"/>
</dbReference>